<protein>
    <recommendedName>
        <fullName evidence="5">Secreted protein</fullName>
    </recommendedName>
</protein>
<organism evidence="3 4">
    <name type="scientific">Trichinella nativa</name>
    <dbReference type="NCBI Taxonomy" id="6335"/>
    <lineage>
        <taxon>Eukaryota</taxon>
        <taxon>Metazoa</taxon>
        <taxon>Ecdysozoa</taxon>
        <taxon>Nematoda</taxon>
        <taxon>Enoplea</taxon>
        <taxon>Dorylaimia</taxon>
        <taxon>Trichinellida</taxon>
        <taxon>Trichinellidae</taxon>
        <taxon>Trichinella</taxon>
    </lineage>
</organism>
<evidence type="ECO:0008006" key="5">
    <source>
        <dbReference type="Google" id="ProtNLM"/>
    </source>
</evidence>
<keyword evidence="2" id="KW-0732">Signal</keyword>
<dbReference type="Proteomes" id="UP000243006">
    <property type="component" value="Unassembled WGS sequence"/>
</dbReference>
<feature type="region of interest" description="Disordered" evidence="1">
    <location>
        <begin position="21"/>
        <end position="59"/>
    </location>
</feature>
<name>A0A1Y3E7I4_9BILA</name>
<proteinExistence type="predicted"/>
<evidence type="ECO:0000256" key="2">
    <source>
        <dbReference type="SAM" id="SignalP"/>
    </source>
</evidence>
<dbReference type="AlphaFoldDB" id="A0A1Y3E7I4"/>
<gene>
    <name evidence="3" type="ORF">D917_00650</name>
</gene>
<feature type="chain" id="PRO_5011009192" description="Secreted protein" evidence="2">
    <location>
        <begin position="23"/>
        <end position="73"/>
    </location>
</feature>
<reference evidence="3 4" key="1">
    <citation type="submission" date="2015-04" db="EMBL/GenBank/DDBJ databases">
        <title>Draft genome of the roundworm Trichinella nativa.</title>
        <authorList>
            <person name="Mitreva M."/>
        </authorList>
    </citation>
    <scope>NUCLEOTIDE SEQUENCE [LARGE SCALE GENOMIC DNA]</scope>
    <source>
        <strain evidence="3 4">ISS45</strain>
    </source>
</reference>
<sequence length="73" mass="7913">MRGGNSVLIWSMILVQSGGQLADSSLDAPSGDRPHPLYHCQADLPLTSGRTPRRNHPTTLACSRSRITTSKIQ</sequence>
<evidence type="ECO:0000313" key="3">
    <source>
        <dbReference type="EMBL" id="OUC40640.1"/>
    </source>
</evidence>
<evidence type="ECO:0000313" key="4">
    <source>
        <dbReference type="Proteomes" id="UP000243006"/>
    </source>
</evidence>
<comment type="caution">
    <text evidence="3">The sequence shown here is derived from an EMBL/GenBank/DDBJ whole genome shotgun (WGS) entry which is preliminary data.</text>
</comment>
<accession>A0A1Y3E7I4</accession>
<dbReference type="EMBL" id="LVZM01022572">
    <property type="protein sequence ID" value="OUC40640.1"/>
    <property type="molecule type" value="Genomic_DNA"/>
</dbReference>
<feature type="signal peptide" evidence="2">
    <location>
        <begin position="1"/>
        <end position="22"/>
    </location>
</feature>
<evidence type="ECO:0000256" key="1">
    <source>
        <dbReference type="SAM" id="MobiDB-lite"/>
    </source>
</evidence>